<dbReference type="Proteomes" id="UP000663760">
    <property type="component" value="Chromosome 6"/>
</dbReference>
<accession>A0A7I8KLH4</accession>
<dbReference type="AlphaFoldDB" id="A0A7I8KLH4"/>
<name>A0A7I8KLH4_SPIIN</name>
<evidence type="ECO:0000313" key="2">
    <source>
        <dbReference type="Proteomes" id="UP000663760"/>
    </source>
</evidence>
<reference evidence="1" key="1">
    <citation type="submission" date="2020-02" db="EMBL/GenBank/DDBJ databases">
        <authorList>
            <person name="Scholz U."/>
            <person name="Mascher M."/>
            <person name="Fiebig A."/>
        </authorList>
    </citation>
    <scope>NUCLEOTIDE SEQUENCE</scope>
</reference>
<protein>
    <submittedName>
        <fullName evidence="1">Uncharacterized protein</fullName>
    </submittedName>
</protein>
<evidence type="ECO:0000313" key="1">
    <source>
        <dbReference type="EMBL" id="CAA7397815.1"/>
    </source>
</evidence>
<organism evidence="1 2">
    <name type="scientific">Spirodela intermedia</name>
    <name type="common">Intermediate duckweed</name>
    <dbReference type="NCBI Taxonomy" id="51605"/>
    <lineage>
        <taxon>Eukaryota</taxon>
        <taxon>Viridiplantae</taxon>
        <taxon>Streptophyta</taxon>
        <taxon>Embryophyta</taxon>
        <taxon>Tracheophyta</taxon>
        <taxon>Spermatophyta</taxon>
        <taxon>Magnoliopsida</taxon>
        <taxon>Liliopsida</taxon>
        <taxon>Araceae</taxon>
        <taxon>Lemnoideae</taxon>
        <taxon>Spirodela</taxon>
    </lineage>
</organism>
<sequence>MVTGVSPEGGKGKTLSARRGGRRIPAVSLFLVWPAHLSQEYATRDLASKIVKFSYHDHLKFFFHDL</sequence>
<dbReference type="EMBL" id="LR746269">
    <property type="protein sequence ID" value="CAA7397815.1"/>
    <property type="molecule type" value="Genomic_DNA"/>
</dbReference>
<gene>
    <name evidence="1" type="ORF">SI8410_06008480</name>
</gene>
<proteinExistence type="predicted"/>
<keyword evidence="2" id="KW-1185">Reference proteome</keyword>